<evidence type="ECO:0000256" key="3">
    <source>
        <dbReference type="ARBA" id="ARBA00022475"/>
    </source>
</evidence>
<evidence type="ECO:0000313" key="12">
    <source>
        <dbReference type="Proteomes" id="UP000182836"/>
    </source>
</evidence>
<evidence type="ECO:0000256" key="6">
    <source>
        <dbReference type="ARBA" id="ARBA00023136"/>
    </source>
</evidence>
<feature type="transmembrane region" description="Helical" evidence="7">
    <location>
        <begin position="214"/>
        <end position="233"/>
    </location>
</feature>
<feature type="transmembrane region" description="Helical" evidence="7">
    <location>
        <begin position="70"/>
        <end position="91"/>
    </location>
</feature>
<keyword evidence="5 7" id="KW-1133">Transmembrane helix</keyword>
<reference evidence="9 11" key="1">
    <citation type="submission" date="2015-07" db="EMBL/GenBank/DDBJ databases">
        <title>Fjat-14205 dsm 2895.</title>
        <authorList>
            <person name="Liu B."/>
            <person name="Wang J."/>
            <person name="Zhu Y."/>
            <person name="Liu G."/>
            <person name="Chen Q."/>
            <person name="Chen Z."/>
            <person name="Lan J."/>
            <person name="Che J."/>
            <person name="Ge C."/>
            <person name="Shi H."/>
            <person name="Pan Z."/>
            <person name="Liu X."/>
        </authorList>
    </citation>
    <scope>NUCLEOTIDE SEQUENCE [LARGE SCALE GENOMIC DNA]</scope>
    <source>
        <strain evidence="9 11">DSM 2895</strain>
    </source>
</reference>
<dbReference type="PANTHER" id="PTHR42920:SF5">
    <property type="entry name" value="EAMA DOMAIN-CONTAINING PROTEIN"/>
    <property type="match status" value="1"/>
</dbReference>
<feature type="transmembrane region" description="Helical" evidence="7">
    <location>
        <begin position="271"/>
        <end position="290"/>
    </location>
</feature>
<feature type="transmembrane region" description="Helical" evidence="7">
    <location>
        <begin position="180"/>
        <end position="202"/>
    </location>
</feature>
<feature type="transmembrane region" description="Helical" evidence="7">
    <location>
        <begin position="152"/>
        <end position="168"/>
    </location>
</feature>
<keyword evidence="4 7" id="KW-0812">Transmembrane</keyword>
<dbReference type="InterPro" id="IPR037185">
    <property type="entry name" value="EmrE-like"/>
</dbReference>
<dbReference type="PATRIC" id="fig|47500.12.peg.5036"/>
<proteinExistence type="inferred from homology"/>
<evidence type="ECO:0000259" key="8">
    <source>
        <dbReference type="Pfam" id="PF00892"/>
    </source>
</evidence>
<dbReference type="Proteomes" id="UP000037269">
    <property type="component" value="Unassembled WGS sequence"/>
</dbReference>
<name>A0A0D1Y6T1_ANEMI</name>
<dbReference type="Pfam" id="PF00892">
    <property type="entry name" value="EamA"/>
    <property type="match status" value="2"/>
</dbReference>
<feature type="transmembrane region" description="Helical" evidence="7">
    <location>
        <begin position="123"/>
        <end position="140"/>
    </location>
</feature>
<reference evidence="10 12" key="2">
    <citation type="submission" date="2016-10" db="EMBL/GenBank/DDBJ databases">
        <authorList>
            <person name="de Groot N.N."/>
        </authorList>
    </citation>
    <scope>NUCLEOTIDE SEQUENCE [LARGE SCALE GENOMIC DNA]</scope>
    <source>
        <strain evidence="10 12">DSM 2895</strain>
    </source>
</reference>
<evidence type="ECO:0000256" key="1">
    <source>
        <dbReference type="ARBA" id="ARBA00004651"/>
    </source>
</evidence>
<comment type="subcellular location">
    <subcellularLocation>
        <location evidence="1">Cell membrane</location>
        <topology evidence="1">Multi-pass membrane protein</topology>
    </subcellularLocation>
</comment>
<dbReference type="GO" id="GO:0005886">
    <property type="term" value="C:plasma membrane"/>
    <property type="evidence" value="ECO:0007669"/>
    <property type="project" value="UniProtKB-SubCell"/>
</dbReference>
<keyword evidence="11" id="KW-1185">Reference proteome</keyword>
<feature type="transmembrane region" description="Helical" evidence="7">
    <location>
        <begin position="97"/>
        <end position="116"/>
    </location>
</feature>
<dbReference type="InterPro" id="IPR000620">
    <property type="entry name" value="EamA_dom"/>
</dbReference>
<dbReference type="InterPro" id="IPR051258">
    <property type="entry name" value="Diverse_Substrate_Transporter"/>
</dbReference>
<dbReference type="GeneID" id="42305171"/>
<gene>
    <name evidence="9" type="ORF">AF333_08175</name>
    <name evidence="10" type="ORF">SAMN04487909_11111</name>
</gene>
<feature type="domain" description="EamA" evidence="8">
    <location>
        <begin position="12"/>
        <end position="139"/>
    </location>
</feature>
<dbReference type="Proteomes" id="UP000182836">
    <property type="component" value="Unassembled WGS sequence"/>
</dbReference>
<dbReference type="AlphaFoldDB" id="A0A0D1Y6T1"/>
<dbReference type="OrthoDB" id="9804865at2"/>
<dbReference type="PANTHER" id="PTHR42920">
    <property type="entry name" value="OS03G0707200 PROTEIN-RELATED"/>
    <property type="match status" value="1"/>
</dbReference>
<dbReference type="STRING" id="47500.AF333_08175"/>
<keyword evidence="6 7" id="KW-0472">Membrane</keyword>
<feature type="domain" description="EamA" evidence="8">
    <location>
        <begin position="149"/>
        <end position="287"/>
    </location>
</feature>
<dbReference type="EMBL" id="FNED01000011">
    <property type="protein sequence ID" value="SDJ04869.1"/>
    <property type="molecule type" value="Genomic_DNA"/>
</dbReference>
<evidence type="ECO:0000256" key="7">
    <source>
        <dbReference type="SAM" id="Phobius"/>
    </source>
</evidence>
<protein>
    <submittedName>
        <fullName evidence="10">Permease of the drug/metabolite transporter (DMT) superfamily</fullName>
    </submittedName>
</protein>
<organism evidence="9 11">
    <name type="scientific">Aneurinibacillus migulanus</name>
    <name type="common">Bacillus migulanus</name>
    <dbReference type="NCBI Taxonomy" id="47500"/>
    <lineage>
        <taxon>Bacteria</taxon>
        <taxon>Bacillati</taxon>
        <taxon>Bacillota</taxon>
        <taxon>Bacilli</taxon>
        <taxon>Bacillales</taxon>
        <taxon>Paenibacillaceae</taxon>
        <taxon>Aneurinibacillus group</taxon>
        <taxon>Aneurinibacillus</taxon>
    </lineage>
</organism>
<evidence type="ECO:0000313" key="9">
    <source>
        <dbReference type="EMBL" id="KON95466.1"/>
    </source>
</evidence>
<sequence>MSAKRKMFLANAALLGVAISWGYTFVLTKDLLEEIPPFYFLGTRFLLAALLLLPLVWRSLKRTGWQVWKMGIGCGIALWAAFTLQVIGIDLTTPGKAGVITGTMVVLVPFLYFAWARIPMQPGPVLGSLCAFSGLVLLSWDGGWSGVNLGDVITFGGAIFFAIHMVMVDRSYNRDVTFDALVFVMIQLLIVGIIDTGIAAFIEPFPALGNISPYGWFAYGFDLLFGTLLAYIVQVKAQKHSPPTHVSLLLAFEPVFAFVFSWLLWGEAVSAAIITGVFLILSGIFVTEGFDMLRAKSKSPAPELKRSS</sequence>
<keyword evidence="3" id="KW-1003">Cell membrane</keyword>
<evidence type="ECO:0000256" key="5">
    <source>
        <dbReference type="ARBA" id="ARBA00022989"/>
    </source>
</evidence>
<evidence type="ECO:0000313" key="10">
    <source>
        <dbReference type="EMBL" id="SDJ04869.1"/>
    </source>
</evidence>
<evidence type="ECO:0000256" key="2">
    <source>
        <dbReference type="ARBA" id="ARBA00007362"/>
    </source>
</evidence>
<feature type="transmembrane region" description="Helical" evidence="7">
    <location>
        <begin position="245"/>
        <end position="265"/>
    </location>
</feature>
<evidence type="ECO:0000313" key="11">
    <source>
        <dbReference type="Proteomes" id="UP000037269"/>
    </source>
</evidence>
<comment type="similarity">
    <text evidence="2">Belongs to the EamA transporter family.</text>
</comment>
<dbReference type="SUPFAM" id="SSF103481">
    <property type="entry name" value="Multidrug resistance efflux transporter EmrE"/>
    <property type="match status" value="2"/>
</dbReference>
<dbReference type="RefSeq" id="WP_043066719.1">
    <property type="nucleotide sequence ID" value="NZ_BJOA01000042.1"/>
</dbReference>
<evidence type="ECO:0000256" key="4">
    <source>
        <dbReference type="ARBA" id="ARBA00022692"/>
    </source>
</evidence>
<dbReference type="EMBL" id="LGUG01000004">
    <property type="protein sequence ID" value="KON95466.1"/>
    <property type="molecule type" value="Genomic_DNA"/>
</dbReference>
<feature type="transmembrane region" description="Helical" evidence="7">
    <location>
        <begin position="38"/>
        <end position="58"/>
    </location>
</feature>
<accession>A0A0D1Y6T1</accession>